<comment type="subcellular location">
    <subcellularLocation>
        <location evidence="2">Membrane</location>
    </subcellularLocation>
</comment>
<dbReference type="Gene3D" id="3.30.565.10">
    <property type="entry name" value="Histidine kinase-like ATPase, C-terminal domain"/>
    <property type="match status" value="1"/>
</dbReference>
<dbReference type="AlphaFoldDB" id="A0A0R2MYJ1"/>
<organism evidence="15 16">
    <name type="scientific">Lacticaseibacillus saniviri JCM 17471 = DSM 24301</name>
    <dbReference type="NCBI Taxonomy" id="1293598"/>
    <lineage>
        <taxon>Bacteria</taxon>
        <taxon>Bacillati</taxon>
        <taxon>Bacillota</taxon>
        <taxon>Bacilli</taxon>
        <taxon>Lactobacillales</taxon>
        <taxon>Lactobacillaceae</taxon>
        <taxon>Lacticaseibacillus</taxon>
    </lineage>
</organism>
<dbReference type="EC" id="2.7.13.3" evidence="3"/>
<evidence type="ECO:0000256" key="2">
    <source>
        <dbReference type="ARBA" id="ARBA00004370"/>
    </source>
</evidence>
<dbReference type="FunFam" id="1.10.287.130:FF:000001">
    <property type="entry name" value="Two-component sensor histidine kinase"/>
    <property type="match status" value="1"/>
</dbReference>
<dbReference type="InterPro" id="IPR003660">
    <property type="entry name" value="HAMP_dom"/>
</dbReference>
<evidence type="ECO:0000259" key="14">
    <source>
        <dbReference type="PROSITE" id="PS50885"/>
    </source>
</evidence>
<feature type="transmembrane region" description="Helical" evidence="12">
    <location>
        <begin position="201"/>
        <end position="222"/>
    </location>
</feature>
<feature type="domain" description="HAMP" evidence="14">
    <location>
        <begin position="223"/>
        <end position="277"/>
    </location>
</feature>
<dbReference type="Proteomes" id="UP000050969">
    <property type="component" value="Unassembled WGS sequence"/>
</dbReference>
<dbReference type="FunFam" id="3.30.565.10:FF:000006">
    <property type="entry name" value="Sensor histidine kinase WalK"/>
    <property type="match status" value="1"/>
</dbReference>
<keyword evidence="5" id="KW-0597">Phosphoprotein</keyword>
<sequence>MKRLTKKTEQPETHRRISLKVKWALTVGIGIFITFLVFSMVVYGATRQILVAQERNTVKDTVNAVVQRLSPVRSNLTVADVVPRIDVSSAQDKDDPAAGAMPTETSHSSLFSDSVLQKLSREDITVSVYDRSGTYVFTSHNASVDLKKVSDLQLSDEVNGDFDGIVGRAPVHSGSTGKLIGYIQVTDAMNAFHVTMRKITAVIYASSIFALLFSMLLGYVLASRFLKPIKRITDTIDIVNEEPQSSVRIPELKHHDELADLVVEFNGMLDRMQHYIDQQSDFVQDVSHELRTPVAILEGHLQLLNRWGKDDPEVLEESLSASLQEITRMKSLIQEMLDLTRADQVDIQFPNAVTDIHQILQQVVNDFRMIHPDFTFTFDDALEGETFVRMYRNHVEQVLIILMDNAVKYSTSRKEIHISAANEEEGVAMAIQDFGEGISPEDRKRVFNRFYRVDKARSREKGGNGLGLAIAQQLIENYKGTIEVDSALGHGSVFRVNLPVITSNQAAELRRQANLAEQKMKSTEIHSEL</sequence>
<evidence type="ECO:0000256" key="5">
    <source>
        <dbReference type="ARBA" id="ARBA00022553"/>
    </source>
</evidence>
<evidence type="ECO:0000259" key="13">
    <source>
        <dbReference type="PROSITE" id="PS50109"/>
    </source>
</evidence>
<evidence type="ECO:0000256" key="12">
    <source>
        <dbReference type="SAM" id="Phobius"/>
    </source>
</evidence>
<dbReference type="PROSITE" id="PS50885">
    <property type="entry name" value="HAMP"/>
    <property type="match status" value="1"/>
</dbReference>
<evidence type="ECO:0000313" key="15">
    <source>
        <dbReference type="EMBL" id="KRO18534.1"/>
    </source>
</evidence>
<dbReference type="Gene3D" id="6.10.340.10">
    <property type="match status" value="1"/>
</dbReference>
<dbReference type="PANTHER" id="PTHR45436:SF5">
    <property type="entry name" value="SENSOR HISTIDINE KINASE TRCS"/>
    <property type="match status" value="1"/>
</dbReference>
<protein>
    <recommendedName>
        <fullName evidence="4">Signal transduction histidine-protein kinase ArlS</fullName>
        <ecNumber evidence="3">2.7.13.3</ecNumber>
    </recommendedName>
</protein>
<comment type="catalytic activity">
    <reaction evidence="1">
        <text>ATP + protein L-histidine = ADP + protein N-phospho-L-histidine.</text>
        <dbReference type="EC" id="2.7.13.3"/>
    </reaction>
</comment>
<comment type="caution">
    <text evidence="15">The sequence shown here is derived from an EMBL/GenBank/DDBJ whole genome shotgun (WGS) entry which is preliminary data.</text>
</comment>
<keyword evidence="6" id="KW-0808">Transferase</keyword>
<dbReference type="Pfam" id="PF02518">
    <property type="entry name" value="HATPase_c"/>
    <property type="match status" value="1"/>
</dbReference>
<dbReference type="SUPFAM" id="SSF55874">
    <property type="entry name" value="ATPase domain of HSP90 chaperone/DNA topoisomerase II/histidine kinase"/>
    <property type="match status" value="1"/>
</dbReference>
<evidence type="ECO:0000256" key="4">
    <source>
        <dbReference type="ARBA" id="ARBA00015735"/>
    </source>
</evidence>
<keyword evidence="16" id="KW-1185">Reference proteome</keyword>
<dbReference type="STRING" id="1293598.IV56_GL000810"/>
<evidence type="ECO:0000256" key="11">
    <source>
        <dbReference type="ARBA" id="ARBA00023136"/>
    </source>
</evidence>
<keyword evidence="10" id="KW-0902">Two-component regulatory system</keyword>
<dbReference type="InterPro" id="IPR041610">
    <property type="entry name" value="ArlS_N"/>
</dbReference>
<dbReference type="EMBL" id="JQCE01000004">
    <property type="protein sequence ID" value="KRO18534.1"/>
    <property type="molecule type" value="Genomic_DNA"/>
</dbReference>
<dbReference type="CDD" id="cd00082">
    <property type="entry name" value="HisKA"/>
    <property type="match status" value="1"/>
</dbReference>
<dbReference type="Pfam" id="PF18719">
    <property type="entry name" value="ArlS_N"/>
    <property type="match status" value="1"/>
</dbReference>
<keyword evidence="9 12" id="KW-1133">Transmembrane helix</keyword>
<dbReference type="RefSeq" id="WP_318630613.1">
    <property type="nucleotide sequence ID" value="NZ_JQCE01000004.1"/>
</dbReference>
<reference evidence="15 16" key="1">
    <citation type="journal article" date="2015" name="Genome Announc.">
        <title>Expanding the biotechnology potential of lactobacilli through comparative genomics of 213 strains and associated genera.</title>
        <authorList>
            <person name="Sun Z."/>
            <person name="Harris H.M."/>
            <person name="McCann A."/>
            <person name="Guo C."/>
            <person name="Argimon S."/>
            <person name="Zhang W."/>
            <person name="Yang X."/>
            <person name="Jeffery I.B."/>
            <person name="Cooney J.C."/>
            <person name="Kagawa T.F."/>
            <person name="Liu W."/>
            <person name="Song Y."/>
            <person name="Salvetti E."/>
            <person name="Wrobel A."/>
            <person name="Rasinkangas P."/>
            <person name="Parkhill J."/>
            <person name="Rea M.C."/>
            <person name="O'Sullivan O."/>
            <person name="Ritari J."/>
            <person name="Douillard F.P."/>
            <person name="Paul Ross R."/>
            <person name="Yang R."/>
            <person name="Briner A.E."/>
            <person name="Felis G.E."/>
            <person name="de Vos W.M."/>
            <person name="Barrangou R."/>
            <person name="Klaenhammer T.R."/>
            <person name="Caufield P.W."/>
            <person name="Cui Y."/>
            <person name="Zhang H."/>
            <person name="O'Toole P.W."/>
        </authorList>
    </citation>
    <scope>NUCLEOTIDE SEQUENCE [LARGE SCALE GENOMIC DNA]</scope>
    <source>
        <strain evidence="15 16">DSM 24301</strain>
    </source>
</reference>
<gene>
    <name evidence="15" type="ORF">IV56_GL000810</name>
</gene>
<dbReference type="SUPFAM" id="SSF158472">
    <property type="entry name" value="HAMP domain-like"/>
    <property type="match status" value="1"/>
</dbReference>
<proteinExistence type="predicted"/>
<dbReference type="Pfam" id="PF00672">
    <property type="entry name" value="HAMP"/>
    <property type="match status" value="1"/>
</dbReference>
<evidence type="ECO:0000256" key="3">
    <source>
        <dbReference type="ARBA" id="ARBA00012438"/>
    </source>
</evidence>
<keyword evidence="7 12" id="KW-0812">Transmembrane</keyword>
<dbReference type="InterPro" id="IPR004358">
    <property type="entry name" value="Sig_transdc_His_kin-like_C"/>
</dbReference>
<evidence type="ECO:0000256" key="6">
    <source>
        <dbReference type="ARBA" id="ARBA00022679"/>
    </source>
</evidence>
<dbReference type="SMART" id="SM00387">
    <property type="entry name" value="HATPase_c"/>
    <property type="match status" value="1"/>
</dbReference>
<evidence type="ECO:0000313" key="16">
    <source>
        <dbReference type="Proteomes" id="UP000050969"/>
    </source>
</evidence>
<dbReference type="InterPro" id="IPR036097">
    <property type="entry name" value="HisK_dim/P_sf"/>
</dbReference>
<evidence type="ECO:0000256" key="7">
    <source>
        <dbReference type="ARBA" id="ARBA00022692"/>
    </source>
</evidence>
<dbReference type="InterPro" id="IPR050428">
    <property type="entry name" value="TCS_sensor_his_kinase"/>
</dbReference>
<dbReference type="InterPro" id="IPR003594">
    <property type="entry name" value="HATPase_dom"/>
</dbReference>
<evidence type="ECO:0000256" key="9">
    <source>
        <dbReference type="ARBA" id="ARBA00022989"/>
    </source>
</evidence>
<dbReference type="InterPro" id="IPR005467">
    <property type="entry name" value="His_kinase_dom"/>
</dbReference>
<keyword evidence="8 15" id="KW-0418">Kinase</keyword>
<dbReference type="InterPro" id="IPR036890">
    <property type="entry name" value="HATPase_C_sf"/>
</dbReference>
<dbReference type="SMART" id="SM00304">
    <property type="entry name" value="HAMP"/>
    <property type="match status" value="1"/>
</dbReference>
<accession>A0A0R2MYJ1</accession>
<dbReference type="SUPFAM" id="SSF47384">
    <property type="entry name" value="Homodimeric domain of signal transducing histidine kinase"/>
    <property type="match status" value="1"/>
</dbReference>
<evidence type="ECO:0000256" key="8">
    <source>
        <dbReference type="ARBA" id="ARBA00022777"/>
    </source>
</evidence>
<evidence type="ECO:0000256" key="10">
    <source>
        <dbReference type="ARBA" id="ARBA00023012"/>
    </source>
</evidence>
<evidence type="ECO:0000256" key="1">
    <source>
        <dbReference type="ARBA" id="ARBA00000085"/>
    </source>
</evidence>
<name>A0A0R2MYJ1_9LACO</name>
<dbReference type="GO" id="GO:0000155">
    <property type="term" value="F:phosphorelay sensor kinase activity"/>
    <property type="evidence" value="ECO:0007669"/>
    <property type="project" value="InterPro"/>
</dbReference>
<dbReference type="PRINTS" id="PR00344">
    <property type="entry name" value="BCTRLSENSOR"/>
</dbReference>
<dbReference type="GO" id="GO:0005886">
    <property type="term" value="C:plasma membrane"/>
    <property type="evidence" value="ECO:0007669"/>
    <property type="project" value="TreeGrafter"/>
</dbReference>
<feature type="transmembrane region" description="Helical" evidence="12">
    <location>
        <begin position="21"/>
        <end position="45"/>
    </location>
</feature>
<keyword evidence="11 12" id="KW-0472">Membrane</keyword>
<dbReference type="PANTHER" id="PTHR45436">
    <property type="entry name" value="SENSOR HISTIDINE KINASE YKOH"/>
    <property type="match status" value="1"/>
</dbReference>
<dbReference type="SMART" id="SM00388">
    <property type="entry name" value="HisKA"/>
    <property type="match status" value="1"/>
</dbReference>
<dbReference type="CDD" id="cd06225">
    <property type="entry name" value="HAMP"/>
    <property type="match status" value="1"/>
</dbReference>
<dbReference type="PROSITE" id="PS50109">
    <property type="entry name" value="HIS_KIN"/>
    <property type="match status" value="1"/>
</dbReference>
<dbReference type="PATRIC" id="fig|1293598.4.peg.858"/>
<feature type="domain" description="Histidine kinase" evidence="13">
    <location>
        <begin position="285"/>
        <end position="502"/>
    </location>
</feature>
<dbReference type="Pfam" id="PF00512">
    <property type="entry name" value="HisKA"/>
    <property type="match status" value="1"/>
</dbReference>
<dbReference type="InterPro" id="IPR003661">
    <property type="entry name" value="HisK_dim/P_dom"/>
</dbReference>
<dbReference type="Gene3D" id="1.10.287.130">
    <property type="match status" value="1"/>
</dbReference>